<protein>
    <submittedName>
        <fullName evidence="1">Uncharacterized protein</fullName>
    </submittedName>
</protein>
<sequence length="62" mass="6795">MEQNARRLRDFRDRSCFSTVTILAGIAPAQIGRCFPVNKKVMVIMHVDLSSCSPANGPSVDS</sequence>
<proteinExistence type="predicted"/>
<comment type="caution">
    <text evidence="1">The sequence shown here is derived from an EMBL/GenBank/DDBJ whole genome shotgun (WGS) entry which is preliminary data.</text>
</comment>
<organism evidence="1">
    <name type="scientific">Fusarium oxysporum (strain Fo5176)</name>
    <name type="common">Fusarium vascular wilt</name>
    <dbReference type="NCBI Taxonomy" id="660025"/>
    <lineage>
        <taxon>Eukaryota</taxon>
        <taxon>Fungi</taxon>
        <taxon>Dikarya</taxon>
        <taxon>Ascomycota</taxon>
        <taxon>Pezizomycotina</taxon>
        <taxon>Sordariomycetes</taxon>
        <taxon>Hypocreomycetidae</taxon>
        <taxon>Hypocreales</taxon>
        <taxon>Nectriaceae</taxon>
        <taxon>Fusarium</taxon>
        <taxon>Fusarium oxysporum species complex</taxon>
    </lineage>
</organism>
<name>F9F9S0_FUSOF</name>
<accession>F9F9S0</accession>
<reference evidence="1" key="1">
    <citation type="journal article" date="2012" name="Mol. Plant Microbe Interact.">
        <title>A highly conserved effector in Fusarium oxysporum is required for full virulence on Arabidopsis.</title>
        <authorList>
            <person name="Thatcher L.F."/>
            <person name="Gardiner D.M."/>
            <person name="Kazan K."/>
            <person name="Manners J."/>
        </authorList>
    </citation>
    <scope>NUCLEOTIDE SEQUENCE [LARGE SCALE GENOMIC DNA]</scope>
    <source>
        <strain evidence="1">Fo5176</strain>
    </source>
</reference>
<evidence type="ECO:0000313" key="1">
    <source>
        <dbReference type="EMBL" id="EGU86337.1"/>
    </source>
</evidence>
<dbReference type="EMBL" id="AFQF01001073">
    <property type="protein sequence ID" value="EGU86337.1"/>
    <property type="molecule type" value="Genomic_DNA"/>
</dbReference>
<gene>
    <name evidence="1" type="ORF">FOXB_03145</name>
</gene>
<dbReference type="AlphaFoldDB" id="F9F9S0"/>